<organism evidence="2">
    <name type="scientific">marine sediment metagenome</name>
    <dbReference type="NCBI Taxonomy" id="412755"/>
    <lineage>
        <taxon>unclassified sequences</taxon>
        <taxon>metagenomes</taxon>
        <taxon>ecological metagenomes</taxon>
    </lineage>
</organism>
<feature type="non-terminal residue" evidence="2">
    <location>
        <position position="43"/>
    </location>
</feature>
<dbReference type="AlphaFoldDB" id="X1SQJ6"/>
<protein>
    <submittedName>
        <fullName evidence="2">Uncharacterized protein</fullName>
    </submittedName>
</protein>
<evidence type="ECO:0000256" key="1">
    <source>
        <dbReference type="SAM" id="Phobius"/>
    </source>
</evidence>
<reference evidence="2" key="1">
    <citation type="journal article" date="2014" name="Front. Microbiol.">
        <title>High frequency of phylogenetically diverse reductive dehalogenase-homologous genes in deep subseafloor sedimentary metagenomes.</title>
        <authorList>
            <person name="Kawai M."/>
            <person name="Futagami T."/>
            <person name="Toyoda A."/>
            <person name="Takaki Y."/>
            <person name="Nishi S."/>
            <person name="Hori S."/>
            <person name="Arai W."/>
            <person name="Tsubouchi T."/>
            <person name="Morono Y."/>
            <person name="Uchiyama I."/>
            <person name="Ito T."/>
            <person name="Fujiyama A."/>
            <person name="Inagaki F."/>
            <person name="Takami H."/>
        </authorList>
    </citation>
    <scope>NUCLEOTIDE SEQUENCE</scope>
    <source>
        <strain evidence="2">Expedition CK06-06</strain>
    </source>
</reference>
<keyword evidence="1" id="KW-0472">Membrane</keyword>
<keyword evidence="1" id="KW-0812">Transmembrane</keyword>
<accession>X1SQJ6</accession>
<keyword evidence="1" id="KW-1133">Transmembrane helix</keyword>
<evidence type="ECO:0000313" key="2">
    <source>
        <dbReference type="EMBL" id="GAI77610.1"/>
    </source>
</evidence>
<gene>
    <name evidence="2" type="ORF">S12H4_24399</name>
</gene>
<feature type="transmembrane region" description="Helical" evidence="1">
    <location>
        <begin position="16"/>
        <end position="35"/>
    </location>
</feature>
<comment type="caution">
    <text evidence="2">The sequence shown here is derived from an EMBL/GenBank/DDBJ whole genome shotgun (WGS) entry which is preliminary data.</text>
</comment>
<proteinExistence type="predicted"/>
<dbReference type="EMBL" id="BARW01013230">
    <property type="protein sequence ID" value="GAI77610.1"/>
    <property type="molecule type" value="Genomic_DNA"/>
</dbReference>
<sequence length="43" mass="5011">MKSLFKKAQESRKDLLIWYGICFLIVILIVAMIIAEKKEVIKS</sequence>
<name>X1SQJ6_9ZZZZ</name>